<evidence type="ECO:0000256" key="1">
    <source>
        <dbReference type="SAM" id="MobiDB-lite"/>
    </source>
</evidence>
<evidence type="ECO:0000313" key="3">
    <source>
        <dbReference type="Proteomes" id="UP001151699"/>
    </source>
</evidence>
<feature type="non-terminal residue" evidence="2">
    <location>
        <position position="1"/>
    </location>
</feature>
<proteinExistence type="predicted"/>
<sequence length="149" mass="17146">IDRKSKSEERQSSRERIGGDSEQTVASFPPPHIEYQKKVIIVDSSEIYDCLDLGRRIDVVWPNEMMRLCGGRSNFNRTLFLIQIGDRYVPVGENGVKEYNTVGSDERIKIVHMPKEELKLDTDEHEILEEKSEDDSFAEDYVLSADHSV</sequence>
<keyword evidence="3" id="KW-1185">Reference proteome</keyword>
<protein>
    <submittedName>
        <fullName evidence="2">Protein pecanex</fullName>
    </submittedName>
</protein>
<evidence type="ECO:0000313" key="2">
    <source>
        <dbReference type="EMBL" id="KAJ6625049.1"/>
    </source>
</evidence>
<name>A0A9Q0MM76_9DIPT</name>
<comment type="caution">
    <text evidence="2">The sequence shown here is derived from an EMBL/GenBank/DDBJ whole genome shotgun (WGS) entry which is preliminary data.</text>
</comment>
<feature type="compositionally biased region" description="Basic and acidic residues" evidence="1">
    <location>
        <begin position="1"/>
        <end position="19"/>
    </location>
</feature>
<organism evidence="2 3">
    <name type="scientific">Pseudolycoriella hygida</name>
    <dbReference type="NCBI Taxonomy" id="35572"/>
    <lineage>
        <taxon>Eukaryota</taxon>
        <taxon>Metazoa</taxon>
        <taxon>Ecdysozoa</taxon>
        <taxon>Arthropoda</taxon>
        <taxon>Hexapoda</taxon>
        <taxon>Insecta</taxon>
        <taxon>Pterygota</taxon>
        <taxon>Neoptera</taxon>
        <taxon>Endopterygota</taxon>
        <taxon>Diptera</taxon>
        <taxon>Nematocera</taxon>
        <taxon>Sciaroidea</taxon>
        <taxon>Sciaridae</taxon>
        <taxon>Pseudolycoriella</taxon>
    </lineage>
</organism>
<feature type="non-terminal residue" evidence="2">
    <location>
        <position position="149"/>
    </location>
</feature>
<reference evidence="2" key="1">
    <citation type="submission" date="2022-07" db="EMBL/GenBank/DDBJ databases">
        <authorList>
            <person name="Trinca V."/>
            <person name="Uliana J.V.C."/>
            <person name="Torres T.T."/>
            <person name="Ward R.J."/>
            <person name="Monesi N."/>
        </authorList>
    </citation>
    <scope>NUCLEOTIDE SEQUENCE</scope>
    <source>
        <strain evidence="2">HSMRA1968</strain>
        <tissue evidence="2">Whole embryos</tissue>
    </source>
</reference>
<dbReference type="Proteomes" id="UP001151699">
    <property type="component" value="Unassembled WGS sequence"/>
</dbReference>
<dbReference type="OrthoDB" id="10037631at2759"/>
<feature type="region of interest" description="Disordered" evidence="1">
    <location>
        <begin position="1"/>
        <end position="28"/>
    </location>
</feature>
<gene>
    <name evidence="2" type="primary">pcx</name>
    <name evidence="2" type="ORF">Bhyg_17145</name>
</gene>
<dbReference type="EMBL" id="WJQU01003407">
    <property type="protein sequence ID" value="KAJ6625049.1"/>
    <property type="molecule type" value="Genomic_DNA"/>
</dbReference>
<accession>A0A9Q0MM76</accession>
<dbReference type="AlphaFoldDB" id="A0A9Q0MM76"/>